<proteinExistence type="evidence at transcript level"/>
<dbReference type="EMBL" id="LR783339">
    <property type="protein sequence ID" value="CAB3225683.1"/>
    <property type="molecule type" value="mRNA"/>
</dbReference>
<sequence length="344" mass="39837">MSPSVQETVRRGYDDHYRDMTEKTSGLCEIPEIREKLISLTYEASSRAYNQRQSGSLTSKDILLSSFYLVTQLGLENFEIDEQPSFHIKVACFLLSKQGMFYLSGLQLRQNTDDEHTWQTIALEKYFEKVLKGEYTNMTFPDVVEAITLLQDRMVAKRIKGVVESISAISQSSSVFKRILRMDFQQKDSSVFKMEYPHGDVTNLWFRLLTYLMFPSAAGFSWRQLFNFAHREFVYTCKRDEIKCIICDQKSDQLEGNCDVTSFGFHRNDCCNVREGRLSFRLKTLHGFPASFDRKLVDMANRGLFSSGDDLKVTCCRCLKKTDAREFSSYNFAAFHFPDCTFTP</sequence>
<accession>A0A6F9D7F9</accession>
<gene>
    <name evidence="1" type="primary">Birc7</name>
</gene>
<dbReference type="SUPFAM" id="SSF57924">
    <property type="entry name" value="Inhibitor of apoptosis (IAP) repeat"/>
    <property type="match status" value="1"/>
</dbReference>
<evidence type="ECO:0000313" key="1">
    <source>
        <dbReference type="EMBL" id="CAB3225683.1"/>
    </source>
</evidence>
<dbReference type="AlphaFoldDB" id="A0A6F9D7F9"/>
<reference evidence="1" key="1">
    <citation type="submission" date="2020-04" db="EMBL/GenBank/DDBJ databases">
        <authorList>
            <person name="Neveu A P."/>
        </authorList>
    </citation>
    <scope>NUCLEOTIDE SEQUENCE</scope>
    <source>
        <tissue evidence="1">Whole embryo</tissue>
    </source>
</reference>
<protein>
    <submittedName>
        <fullName evidence="1">Baculoviral IAP repeat-containing protein 7</fullName>
    </submittedName>
</protein>
<name>A0A6F9D7F9_9ASCI</name>
<organism evidence="1">
    <name type="scientific">Phallusia mammillata</name>
    <dbReference type="NCBI Taxonomy" id="59560"/>
    <lineage>
        <taxon>Eukaryota</taxon>
        <taxon>Metazoa</taxon>
        <taxon>Chordata</taxon>
        <taxon>Tunicata</taxon>
        <taxon>Ascidiacea</taxon>
        <taxon>Phlebobranchia</taxon>
        <taxon>Ascidiidae</taxon>
        <taxon>Phallusia</taxon>
    </lineage>
</organism>